<dbReference type="RefSeq" id="WP_136693250.1">
    <property type="nucleotide sequence ID" value="NZ_SSHH01000002.1"/>
</dbReference>
<evidence type="ECO:0008006" key="3">
    <source>
        <dbReference type="Google" id="ProtNLM"/>
    </source>
</evidence>
<evidence type="ECO:0000313" key="1">
    <source>
        <dbReference type="EMBL" id="TIX50230.1"/>
    </source>
</evidence>
<dbReference type="InterPro" id="IPR036388">
    <property type="entry name" value="WH-like_DNA-bd_sf"/>
</dbReference>
<dbReference type="InterPro" id="IPR036390">
    <property type="entry name" value="WH_DNA-bd_sf"/>
</dbReference>
<dbReference type="OrthoDB" id="7594920at2"/>
<accession>A0A4T3F2D1</accession>
<reference evidence="1 2" key="1">
    <citation type="submission" date="2019-04" db="EMBL/GenBank/DDBJ databases">
        <title>Altererythrobacter aquimixticola sp. nov., isolated from sediment of junction between the ocean and a freshwater spring.</title>
        <authorList>
            <person name="Yoon J.-H."/>
        </authorList>
    </citation>
    <scope>NUCLEOTIDE SEQUENCE [LARGE SCALE GENOMIC DNA]</scope>
    <source>
        <strain evidence="1 2">SSKS-13</strain>
    </source>
</reference>
<evidence type="ECO:0000313" key="2">
    <source>
        <dbReference type="Proteomes" id="UP000309389"/>
    </source>
</evidence>
<sequence length="160" mass="18204">MAEIPVPHGSEFSQLQSLVDRVQQIERRISHLPQSNKQSQPTDIDLASIASAIYRARRRRSRFLPEALFAEPAWDMLLELFVTQAFGRQVSVSSICLAADVPQTTGLRYLEILEKVRFVERRYMPGDRRVKMVSLTQLGYKVMRAYLMDGIGNAEVPLPA</sequence>
<dbReference type="AlphaFoldDB" id="A0A4T3F2D1"/>
<dbReference type="EMBL" id="SSHH01000002">
    <property type="protein sequence ID" value="TIX50230.1"/>
    <property type="molecule type" value="Genomic_DNA"/>
</dbReference>
<name>A0A4T3F2D1_9SPHN</name>
<gene>
    <name evidence="1" type="ORF">E5222_08055</name>
</gene>
<protein>
    <recommendedName>
        <fullName evidence="3">MarR family transcriptional regulator</fullName>
    </recommendedName>
</protein>
<dbReference type="Gene3D" id="1.10.10.10">
    <property type="entry name" value="Winged helix-like DNA-binding domain superfamily/Winged helix DNA-binding domain"/>
    <property type="match status" value="1"/>
</dbReference>
<organism evidence="1 2">
    <name type="scientific">Alteraurantiacibacter aquimixticola</name>
    <dbReference type="NCBI Taxonomy" id="2489173"/>
    <lineage>
        <taxon>Bacteria</taxon>
        <taxon>Pseudomonadati</taxon>
        <taxon>Pseudomonadota</taxon>
        <taxon>Alphaproteobacteria</taxon>
        <taxon>Sphingomonadales</taxon>
        <taxon>Erythrobacteraceae</taxon>
        <taxon>Alteraurantiacibacter</taxon>
    </lineage>
</organism>
<dbReference type="Proteomes" id="UP000309389">
    <property type="component" value="Unassembled WGS sequence"/>
</dbReference>
<dbReference type="SUPFAM" id="SSF46785">
    <property type="entry name" value="Winged helix' DNA-binding domain"/>
    <property type="match status" value="1"/>
</dbReference>
<proteinExistence type="predicted"/>
<comment type="caution">
    <text evidence="1">The sequence shown here is derived from an EMBL/GenBank/DDBJ whole genome shotgun (WGS) entry which is preliminary data.</text>
</comment>
<keyword evidence="2" id="KW-1185">Reference proteome</keyword>